<protein>
    <submittedName>
        <fullName evidence="1">WbqC-like protein family protein</fullName>
    </submittedName>
</protein>
<reference evidence="1 2" key="1">
    <citation type="submission" date="2017-04" db="EMBL/GenBank/DDBJ databases">
        <authorList>
            <person name="Afonso C.L."/>
            <person name="Miller P.J."/>
            <person name="Scott M.A."/>
            <person name="Spackman E."/>
            <person name="Goraichik I."/>
            <person name="Dimitrov K.M."/>
            <person name="Suarez D.L."/>
            <person name="Swayne D.E."/>
        </authorList>
    </citation>
    <scope>NUCLEOTIDE SEQUENCE [LARGE SCALE GENOMIC DNA]</scope>
    <source>
        <strain evidence="1 2">N3/975</strain>
    </source>
</reference>
<dbReference type="RefSeq" id="WP_208915389.1">
    <property type="nucleotide sequence ID" value="NZ_LT840184.1"/>
</dbReference>
<dbReference type="Pfam" id="PF08889">
    <property type="entry name" value="WbqC"/>
    <property type="match status" value="1"/>
</dbReference>
<gene>
    <name evidence="1" type="ORF">SAMN05661091_4668</name>
</gene>
<evidence type="ECO:0000313" key="2">
    <source>
        <dbReference type="Proteomes" id="UP000192940"/>
    </source>
</evidence>
<organism evidence="1 2">
    <name type="scientific">Paenibacillus uliginis N3/975</name>
    <dbReference type="NCBI Taxonomy" id="1313296"/>
    <lineage>
        <taxon>Bacteria</taxon>
        <taxon>Bacillati</taxon>
        <taxon>Bacillota</taxon>
        <taxon>Bacilli</taxon>
        <taxon>Bacillales</taxon>
        <taxon>Paenibacillaceae</taxon>
        <taxon>Paenibacillus</taxon>
    </lineage>
</organism>
<proteinExistence type="predicted"/>
<dbReference type="STRING" id="1313296.SAMN05661091_4668"/>
<sequence>MLKIICIYQPNVFPPLHYFNRIMNSDVWVILDDVQLNRKVGQTRVPLKVNGREHIFVVPVLGGNRVKINDASIAYHQDWISKFQSTLSHAYGKSPYFKTIWSAAVEYIEHHQQMNSSFRLFCEQFTIHMLRQLGWQGEVVSSISLAENMKASERIAEMVYQLKGTHYVGGGKGFEQYVDLGHFRSRNLSIIVQNWKCPEYPQSNGTFVPNLSILDLMANVSLDECRELLLSGGLNGWKEYR</sequence>
<accession>A0A1X7HMK8</accession>
<dbReference type="InterPro" id="IPR014985">
    <property type="entry name" value="WbqC"/>
</dbReference>
<name>A0A1X7HMK8_9BACL</name>
<dbReference type="EMBL" id="LT840184">
    <property type="protein sequence ID" value="SMF89490.1"/>
    <property type="molecule type" value="Genomic_DNA"/>
</dbReference>
<dbReference type="AlphaFoldDB" id="A0A1X7HMK8"/>
<evidence type="ECO:0000313" key="1">
    <source>
        <dbReference type="EMBL" id="SMF89490.1"/>
    </source>
</evidence>
<dbReference type="Proteomes" id="UP000192940">
    <property type="component" value="Chromosome I"/>
</dbReference>
<keyword evidence="2" id="KW-1185">Reference proteome</keyword>